<dbReference type="InterPro" id="IPR014139">
    <property type="entry name" value="Peptidase_S26C_TraF"/>
</dbReference>
<sequence>MLKVLLQILITLFLLICIFSLLLNYLNAWVNVSSSLPIGIYLIEHDKTAPAKGDLVLSCLPSHYANIAFERGYLTSGKCENKIAPVGKYIAAIEGDRVLTTSEGIYINKKLIPNSKAQITDANRRKMFTQNINRTLRKNEIFLLNEKENSFDGRYFGIISTTYIVGKLKPLAVIEK</sequence>
<evidence type="ECO:0000313" key="8">
    <source>
        <dbReference type="Proteomes" id="UP000018458"/>
    </source>
</evidence>
<keyword evidence="5" id="KW-0184">Conjugation</keyword>
<dbReference type="SUPFAM" id="SSF51306">
    <property type="entry name" value="LexA/Signal peptidase"/>
    <property type="match status" value="1"/>
</dbReference>
<accession>E8LI90</accession>
<dbReference type="GO" id="GO:0006465">
    <property type="term" value="P:signal peptide processing"/>
    <property type="evidence" value="ECO:0007669"/>
    <property type="project" value="InterPro"/>
</dbReference>
<dbReference type="eggNOG" id="COG4959">
    <property type="taxonomic scope" value="Bacteria"/>
</dbReference>
<dbReference type="RefSeq" id="WP_009142628.1">
    <property type="nucleotide sequence ID" value="NZ_GL830954.1"/>
</dbReference>
<evidence type="ECO:0000256" key="3">
    <source>
        <dbReference type="ARBA" id="ARBA00022729"/>
    </source>
</evidence>
<evidence type="ECO:0000256" key="4">
    <source>
        <dbReference type="ARBA" id="ARBA00022764"/>
    </source>
</evidence>
<dbReference type="InterPro" id="IPR019533">
    <property type="entry name" value="Peptidase_S26"/>
</dbReference>
<dbReference type="OrthoDB" id="5360818at2"/>
<evidence type="ECO:0000256" key="5">
    <source>
        <dbReference type="ARBA" id="ARBA00022971"/>
    </source>
</evidence>
<keyword evidence="4" id="KW-0574">Periplasm</keyword>
<feature type="domain" description="Peptidase S26" evidence="6">
    <location>
        <begin position="5"/>
        <end position="169"/>
    </location>
</feature>
<comment type="subcellular location">
    <subcellularLocation>
        <location evidence="1">Periplasm</location>
    </subcellularLocation>
</comment>
<proteinExistence type="inferred from homology"/>
<keyword evidence="3" id="KW-0732">Signal</keyword>
<keyword evidence="8" id="KW-1185">Reference proteome</keyword>
<evidence type="ECO:0000313" key="7">
    <source>
        <dbReference type="EMBL" id="EFY07773.1"/>
    </source>
</evidence>
<comment type="caution">
    <text evidence="7">The sequence shown here is derived from an EMBL/GenBank/DDBJ whole genome shotgun (WGS) entry which is preliminary data.</text>
</comment>
<evidence type="ECO:0000259" key="6">
    <source>
        <dbReference type="Pfam" id="PF10502"/>
    </source>
</evidence>
<protein>
    <submittedName>
        <fullName evidence="7">Putative conjugative transfer signal peptidase TraF</fullName>
    </submittedName>
</protein>
<dbReference type="AlphaFoldDB" id="E8LI90"/>
<reference evidence="7 8" key="1">
    <citation type="submission" date="2011-01" db="EMBL/GenBank/DDBJ databases">
        <authorList>
            <person name="Weinstock G."/>
            <person name="Sodergren E."/>
            <person name="Clifton S."/>
            <person name="Fulton L."/>
            <person name="Fulton B."/>
            <person name="Courtney L."/>
            <person name="Fronick C."/>
            <person name="Harrison M."/>
            <person name="Strong C."/>
            <person name="Farmer C."/>
            <person name="Delahaunty K."/>
            <person name="Markovic C."/>
            <person name="Hall O."/>
            <person name="Minx P."/>
            <person name="Tomlinson C."/>
            <person name="Mitreva M."/>
            <person name="Hou S."/>
            <person name="Chen J."/>
            <person name="Wollam A."/>
            <person name="Pepin K.H."/>
            <person name="Johnson M."/>
            <person name="Bhonagiri V."/>
            <person name="Zhang X."/>
            <person name="Suruliraj S."/>
            <person name="Warren W."/>
            <person name="Chinwalla A."/>
            <person name="Mardis E.R."/>
            <person name="Wilson R.K."/>
        </authorList>
    </citation>
    <scope>NUCLEOTIDE SEQUENCE [LARGE SCALE GENOMIC DNA]</scope>
    <source>
        <strain evidence="8">DSM 22608 / JCM 16073 / KCTC 15190 / YIT 12066</strain>
    </source>
</reference>
<dbReference type="EMBL" id="AEVO01000016">
    <property type="protein sequence ID" value="EFY07773.1"/>
    <property type="molecule type" value="Genomic_DNA"/>
</dbReference>
<gene>
    <name evidence="7" type="ORF">HMPREF9444_00405</name>
</gene>
<dbReference type="Gene3D" id="2.10.109.10">
    <property type="entry name" value="Umud Fragment, subunit A"/>
    <property type="match status" value="1"/>
</dbReference>
<evidence type="ECO:0000256" key="2">
    <source>
        <dbReference type="ARBA" id="ARBA00005849"/>
    </source>
</evidence>
<dbReference type="NCBIfam" id="TIGR02771">
    <property type="entry name" value="TraF_Ti"/>
    <property type="match status" value="1"/>
</dbReference>
<organism evidence="7 8">
    <name type="scientific">Succinatimonas hippei (strain DSM 22608 / JCM 16073 / KCTC 15190 / YIT 12066)</name>
    <dbReference type="NCBI Taxonomy" id="762983"/>
    <lineage>
        <taxon>Bacteria</taxon>
        <taxon>Pseudomonadati</taxon>
        <taxon>Pseudomonadota</taxon>
        <taxon>Gammaproteobacteria</taxon>
        <taxon>Aeromonadales</taxon>
        <taxon>Succinivibrionaceae</taxon>
        <taxon>Succinatimonas</taxon>
    </lineage>
</organism>
<comment type="similarity">
    <text evidence="2">Belongs to the peptidase S26C family.</text>
</comment>
<dbReference type="Pfam" id="PF10502">
    <property type="entry name" value="Peptidase_S26"/>
    <property type="match status" value="1"/>
</dbReference>
<evidence type="ECO:0000256" key="1">
    <source>
        <dbReference type="ARBA" id="ARBA00004418"/>
    </source>
</evidence>
<dbReference type="GO" id="GO:0004252">
    <property type="term" value="F:serine-type endopeptidase activity"/>
    <property type="evidence" value="ECO:0007669"/>
    <property type="project" value="InterPro"/>
</dbReference>
<dbReference type="InterPro" id="IPR036286">
    <property type="entry name" value="LexA/Signal_pep-like_sf"/>
</dbReference>
<dbReference type="STRING" id="762983.HMPREF9444_00405"/>
<name>E8LI90_SUCHY</name>
<dbReference type="GO" id="GO:0042597">
    <property type="term" value="C:periplasmic space"/>
    <property type="evidence" value="ECO:0007669"/>
    <property type="project" value="UniProtKB-SubCell"/>
</dbReference>
<dbReference type="HOGENOM" id="CLU_104604_3_1_6"/>
<dbReference type="Proteomes" id="UP000018458">
    <property type="component" value="Unassembled WGS sequence"/>
</dbReference>